<feature type="domain" description="F-box" evidence="1">
    <location>
        <begin position="23"/>
        <end position="50"/>
    </location>
</feature>
<dbReference type="OrthoDB" id="5425556at2759"/>
<dbReference type="Pfam" id="PF12937">
    <property type="entry name" value="F-box-like"/>
    <property type="match status" value="1"/>
</dbReference>
<dbReference type="EMBL" id="KV878583">
    <property type="protein sequence ID" value="OJJ62219.1"/>
    <property type="molecule type" value="Genomic_DNA"/>
</dbReference>
<accession>A0A1L9TS02</accession>
<keyword evidence="3" id="KW-1185">Reference proteome</keyword>
<dbReference type="InterPro" id="IPR036047">
    <property type="entry name" value="F-box-like_dom_sf"/>
</dbReference>
<dbReference type="Gene3D" id="1.20.1280.50">
    <property type="match status" value="1"/>
</dbReference>
<proteinExistence type="predicted"/>
<dbReference type="SUPFAM" id="SSF81383">
    <property type="entry name" value="F-box domain"/>
    <property type="match status" value="1"/>
</dbReference>
<dbReference type="Gene3D" id="3.80.10.10">
    <property type="entry name" value="Ribonuclease Inhibitor"/>
    <property type="match status" value="1"/>
</dbReference>
<reference evidence="3" key="1">
    <citation type="journal article" date="2017" name="Genome Biol.">
        <title>Comparative genomics reveals high biological diversity and specific adaptations in the industrially and medically important fungal genus Aspergillus.</title>
        <authorList>
            <person name="de Vries R.P."/>
            <person name="Riley R."/>
            <person name="Wiebenga A."/>
            <person name="Aguilar-Osorio G."/>
            <person name="Amillis S."/>
            <person name="Uchima C.A."/>
            <person name="Anderluh G."/>
            <person name="Asadollahi M."/>
            <person name="Askin M."/>
            <person name="Barry K."/>
            <person name="Battaglia E."/>
            <person name="Bayram O."/>
            <person name="Benocci T."/>
            <person name="Braus-Stromeyer S.A."/>
            <person name="Caldana C."/>
            <person name="Canovas D."/>
            <person name="Cerqueira G.C."/>
            <person name="Chen F."/>
            <person name="Chen W."/>
            <person name="Choi C."/>
            <person name="Clum A."/>
            <person name="Dos Santos R.A."/>
            <person name="Damasio A.R."/>
            <person name="Diallinas G."/>
            <person name="Emri T."/>
            <person name="Fekete E."/>
            <person name="Flipphi M."/>
            <person name="Freyberg S."/>
            <person name="Gallo A."/>
            <person name="Gournas C."/>
            <person name="Habgood R."/>
            <person name="Hainaut M."/>
            <person name="Harispe M.L."/>
            <person name="Henrissat B."/>
            <person name="Hilden K.S."/>
            <person name="Hope R."/>
            <person name="Hossain A."/>
            <person name="Karabika E."/>
            <person name="Karaffa L."/>
            <person name="Karanyi Z."/>
            <person name="Krasevec N."/>
            <person name="Kuo A."/>
            <person name="Kusch H."/>
            <person name="LaButti K."/>
            <person name="Lagendijk E.L."/>
            <person name="Lapidus A."/>
            <person name="Levasseur A."/>
            <person name="Lindquist E."/>
            <person name="Lipzen A."/>
            <person name="Logrieco A.F."/>
            <person name="MacCabe A."/>
            <person name="Maekelae M.R."/>
            <person name="Malavazi I."/>
            <person name="Melin P."/>
            <person name="Meyer V."/>
            <person name="Mielnichuk N."/>
            <person name="Miskei M."/>
            <person name="Molnar A.P."/>
            <person name="Mule G."/>
            <person name="Ngan C.Y."/>
            <person name="Orejas M."/>
            <person name="Orosz E."/>
            <person name="Ouedraogo J.P."/>
            <person name="Overkamp K.M."/>
            <person name="Park H.-S."/>
            <person name="Perrone G."/>
            <person name="Piumi F."/>
            <person name="Punt P.J."/>
            <person name="Ram A.F."/>
            <person name="Ramon A."/>
            <person name="Rauscher S."/>
            <person name="Record E."/>
            <person name="Riano-Pachon D.M."/>
            <person name="Robert V."/>
            <person name="Roehrig J."/>
            <person name="Ruller R."/>
            <person name="Salamov A."/>
            <person name="Salih N.S."/>
            <person name="Samson R.A."/>
            <person name="Sandor E."/>
            <person name="Sanguinetti M."/>
            <person name="Schuetze T."/>
            <person name="Sepcic K."/>
            <person name="Shelest E."/>
            <person name="Sherlock G."/>
            <person name="Sophianopoulou V."/>
            <person name="Squina F.M."/>
            <person name="Sun H."/>
            <person name="Susca A."/>
            <person name="Todd R.B."/>
            <person name="Tsang A."/>
            <person name="Unkles S.E."/>
            <person name="van de Wiele N."/>
            <person name="van Rossen-Uffink D."/>
            <person name="Oliveira J.V."/>
            <person name="Vesth T.C."/>
            <person name="Visser J."/>
            <person name="Yu J.-H."/>
            <person name="Zhou M."/>
            <person name="Andersen M.R."/>
            <person name="Archer D.B."/>
            <person name="Baker S.E."/>
            <person name="Benoit I."/>
            <person name="Brakhage A.A."/>
            <person name="Braus G.H."/>
            <person name="Fischer R."/>
            <person name="Frisvad J.C."/>
            <person name="Goldman G.H."/>
            <person name="Houbraken J."/>
            <person name="Oakley B."/>
            <person name="Pocsi I."/>
            <person name="Scazzocchio C."/>
            <person name="Seiboth B."/>
            <person name="vanKuyk P.A."/>
            <person name="Wortman J."/>
            <person name="Dyer P.S."/>
            <person name="Grigoriev I.V."/>
        </authorList>
    </citation>
    <scope>NUCLEOTIDE SEQUENCE [LARGE SCALE GENOMIC DNA]</scope>
    <source>
        <strain evidence="3">CBS 593.65</strain>
    </source>
</reference>
<dbReference type="InterPro" id="IPR032675">
    <property type="entry name" value="LRR_dom_sf"/>
</dbReference>
<dbReference type="SUPFAM" id="SSF52047">
    <property type="entry name" value="RNI-like"/>
    <property type="match status" value="1"/>
</dbReference>
<evidence type="ECO:0000259" key="1">
    <source>
        <dbReference type="Pfam" id="PF12937"/>
    </source>
</evidence>
<dbReference type="AlphaFoldDB" id="A0A1L9TS02"/>
<evidence type="ECO:0000313" key="2">
    <source>
        <dbReference type="EMBL" id="OJJ62219.1"/>
    </source>
</evidence>
<name>A0A1L9TS02_9EURO</name>
<organism evidence="2 3">
    <name type="scientific">Aspergillus sydowii CBS 593.65</name>
    <dbReference type="NCBI Taxonomy" id="1036612"/>
    <lineage>
        <taxon>Eukaryota</taxon>
        <taxon>Fungi</taxon>
        <taxon>Dikarya</taxon>
        <taxon>Ascomycota</taxon>
        <taxon>Pezizomycotina</taxon>
        <taxon>Eurotiomycetes</taxon>
        <taxon>Eurotiomycetidae</taxon>
        <taxon>Eurotiales</taxon>
        <taxon>Aspergillaceae</taxon>
        <taxon>Aspergillus</taxon>
        <taxon>Aspergillus subgen. Nidulantes</taxon>
    </lineage>
</organism>
<dbReference type="GeneID" id="63766264"/>
<dbReference type="Proteomes" id="UP000184356">
    <property type="component" value="Unassembled WGS sequence"/>
</dbReference>
<sequence>MAGRDESTRGGSSCVSSSTDWIRCLPPEIVLQVLTYLPFEDLLSFGSTSRLNNEYHIVGMKRLRLGVFEKRVHSIISLLQAGWASPDHLGSGWVDQEAERSHTISIVQQPTKPTKQWPLRGNPCHTIYQRNSGPRLREKPQSQEQMIRIQNRIFASVLRRYGPSLRNFEFMAYDLNTEGASALGTRCQHTLRHLALRFEHQHIRDGVMRPSTWLHPAPGNEAWNLLIGIGRFKSTGLHSLESLILERAGITPWQLMMLVKRNPNLTTLKLRTCRGARPEFLYWLGGIRYGLDDEMGQFHGSAPGAKLEALSLENCHRLLDYPIDDWNNLKDEECDSGFEWVRGLSNLRSLSFSESANIPPELVDRANKTIWKIPEVILPYCLHDGNAVIAVDPKWK</sequence>
<dbReference type="VEuPathDB" id="FungiDB:ASPSYDRAFT_629340"/>
<dbReference type="CDD" id="cd09917">
    <property type="entry name" value="F-box_SF"/>
    <property type="match status" value="1"/>
</dbReference>
<protein>
    <recommendedName>
        <fullName evidence="1">F-box domain-containing protein</fullName>
    </recommendedName>
</protein>
<gene>
    <name evidence="2" type="ORF">ASPSYDRAFT_629340</name>
</gene>
<evidence type="ECO:0000313" key="3">
    <source>
        <dbReference type="Proteomes" id="UP000184356"/>
    </source>
</evidence>
<dbReference type="RefSeq" id="XP_040706025.1">
    <property type="nucleotide sequence ID" value="XM_040850191.1"/>
</dbReference>
<dbReference type="InterPro" id="IPR001810">
    <property type="entry name" value="F-box_dom"/>
</dbReference>